<proteinExistence type="inferred from homology"/>
<dbReference type="Gene3D" id="2.60.40.790">
    <property type="match status" value="1"/>
</dbReference>
<keyword evidence="7" id="KW-0812">Transmembrane</keyword>
<organism evidence="9 10">
    <name type="scientific">Crotalaria pallida</name>
    <name type="common">Smooth rattlebox</name>
    <name type="synonym">Crotalaria striata</name>
    <dbReference type="NCBI Taxonomy" id="3830"/>
    <lineage>
        <taxon>Eukaryota</taxon>
        <taxon>Viridiplantae</taxon>
        <taxon>Streptophyta</taxon>
        <taxon>Embryophyta</taxon>
        <taxon>Tracheophyta</taxon>
        <taxon>Spermatophyta</taxon>
        <taxon>Magnoliopsida</taxon>
        <taxon>eudicotyledons</taxon>
        <taxon>Gunneridae</taxon>
        <taxon>Pentapetalae</taxon>
        <taxon>rosids</taxon>
        <taxon>fabids</taxon>
        <taxon>Fabales</taxon>
        <taxon>Fabaceae</taxon>
        <taxon>Papilionoideae</taxon>
        <taxon>50 kb inversion clade</taxon>
        <taxon>genistoids sensu lato</taxon>
        <taxon>core genistoids</taxon>
        <taxon>Crotalarieae</taxon>
        <taxon>Crotalaria</taxon>
    </lineage>
</organism>
<evidence type="ECO:0000313" key="10">
    <source>
        <dbReference type="Proteomes" id="UP001372338"/>
    </source>
</evidence>
<dbReference type="EMBL" id="JAYWIO010000005">
    <property type="protein sequence ID" value="KAK7259739.1"/>
    <property type="molecule type" value="Genomic_DNA"/>
</dbReference>
<dbReference type="GO" id="GO:0005886">
    <property type="term" value="C:plasma membrane"/>
    <property type="evidence" value="ECO:0007669"/>
    <property type="project" value="UniProtKB-SubCell"/>
</dbReference>
<feature type="compositionally biased region" description="Basic and acidic residues" evidence="6">
    <location>
        <begin position="271"/>
        <end position="317"/>
    </location>
</feature>
<keyword evidence="10" id="KW-1185">Reference proteome</keyword>
<accession>A0AAN9ELF4</accession>
<dbReference type="AlphaFoldDB" id="A0AAN9ELF4"/>
<feature type="compositionally biased region" description="Basic and acidic residues" evidence="6">
    <location>
        <begin position="234"/>
        <end position="261"/>
    </location>
</feature>
<dbReference type="InterPro" id="IPR002068">
    <property type="entry name" value="A-crystallin/Hsp20_dom"/>
</dbReference>
<evidence type="ECO:0000256" key="5">
    <source>
        <dbReference type="RuleBase" id="RU003616"/>
    </source>
</evidence>
<feature type="compositionally biased region" description="Basic and acidic residues" evidence="6">
    <location>
        <begin position="200"/>
        <end position="214"/>
    </location>
</feature>
<keyword evidence="3" id="KW-0611">Plant defense</keyword>
<sequence>MVKRQITPYNITQTPLRPVYENVQPKSEMKETEDTYLLHVQLPGFSKERIRITFVGSSRMLRVTGERPIDGGNKWSRFDQTYPIPENCEVERLQGKFDRGILTVTMPKKLISQVTPKAEVKTTQEKATSSSNKAVAEPKSKVGEPIGDKKGPSFPSTLKGPDLKEQKGTRKVTPTARRPNETSQKPEDDEGLSALIPSEPFRELRPQKFKDETVPKATIVAATPKQQTGKPQKGAKEIEAKTTLAMEEKEKDDKRQAEIRHKTILATVKKQLSEKDEKESVTKNEEVKEEERKPYKSRKPEIDNDHMANFKGKEIRTRRNSPKAAEPSAPKAPEKDTIIGKGIRELAASASEVVARIGEGKLNEQEKPLVANMGAAILVIVALGAYVSYKFASSDRA</sequence>
<dbReference type="GO" id="GO:0034605">
    <property type="term" value="P:cellular response to heat"/>
    <property type="evidence" value="ECO:0007669"/>
    <property type="project" value="TreeGrafter"/>
</dbReference>
<dbReference type="SUPFAM" id="SSF49764">
    <property type="entry name" value="HSP20-like chaperones"/>
    <property type="match status" value="1"/>
</dbReference>
<evidence type="ECO:0000256" key="2">
    <source>
        <dbReference type="ARBA" id="ARBA00022475"/>
    </source>
</evidence>
<gene>
    <name evidence="9" type="ORF">RIF29_25352</name>
</gene>
<dbReference type="Pfam" id="PF00011">
    <property type="entry name" value="HSP20"/>
    <property type="match status" value="1"/>
</dbReference>
<evidence type="ECO:0000256" key="1">
    <source>
        <dbReference type="ARBA" id="ARBA00004162"/>
    </source>
</evidence>
<comment type="subcellular location">
    <subcellularLocation>
        <location evidence="1">Cell membrane</location>
        <topology evidence="1">Single-pass membrane protein</topology>
    </subcellularLocation>
</comment>
<dbReference type="CDD" id="cd06464">
    <property type="entry name" value="ACD_sHsps-like"/>
    <property type="match status" value="1"/>
</dbReference>
<keyword evidence="7" id="KW-0472">Membrane</keyword>
<keyword evidence="7" id="KW-1133">Transmembrane helix</keyword>
<feature type="domain" description="SHSP" evidence="8">
    <location>
        <begin position="18"/>
        <end position="123"/>
    </location>
</feature>
<dbReference type="Proteomes" id="UP001372338">
    <property type="component" value="Unassembled WGS sequence"/>
</dbReference>
<reference evidence="9 10" key="1">
    <citation type="submission" date="2024-01" db="EMBL/GenBank/DDBJ databases">
        <title>The genomes of 5 underutilized Papilionoideae crops provide insights into root nodulation and disease resistanc.</title>
        <authorList>
            <person name="Yuan L."/>
        </authorList>
    </citation>
    <scope>NUCLEOTIDE SEQUENCE [LARGE SCALE GENOMIC DNA]</scope>
    <source>
        <strain evidence="9">ZHUSHIDOU_FW_LH</strain>
        <tissue evidence="9">Leaf</tissue>
    </source>
</reference>
<feature type="compositionally biased region" description="Basic and acidic residues" evidence="6">
    <location>
        <begin position="136"/>
        <end position="151"/>
    </location>
</feature>
<dbReference type="PROSITE" id="PS01031">
    <property type="entry name" value="SHSP"/>
    <property type="match status" value="1"/>
</dbReference>
<dbReference type="InterPro" id="IPR008978">
    <property type="entry name" value="HSP20-like_chaperone"/>
</dbReference>
<protein>
    <recommendedName>
        <fullName evidence="8">SHSP domain-containing protein</fullName>
    </recommendedName>
</protein>
<comment type="caution">
    <text evidence="9">The sequence shown here is derived from an EMBL/GenBank/DDBJ whole genome shotgun (WGS) entry which is preliminary data.</text>
</comment>
<feature type="region of interest" description="Disordered" evidence="6">
    <location>
        <begin position="114"/>
        <end position="338"/>
    </location>
</feature>
<evidence type="ECO:0000256" key="3">
    <source>
        <dbReference type="ARBA" id="ARBA00022821"/>
    </source>
</evidence>
<dbReference type="GO" id="GO:0006952">
    <property type="term" value="P:defense response"/>
    <property type="evidence" value="ECO:0007669"/>
    <property type="project" value="UniProtKB-KW"/>
</dbReference>
<evidence type="ECO:0000256" key="6">
    <source>
        <dbReference type="SAM" id="MobiDB-lite"/>
    </source>
</evidence>
<comment type="similarity">
    <text evidence="4 5">Belongs to the small heat shock protein (HSP20) family.</text>
</comment>
<evidence type="ECO:0000259" key="8">
    <source>
        <dbReference type="PROSITE" id="PS01031"/>
    </source>
</evidence>
<evidence type="ECO:0000256" key="4">
    <source>
        <dbReference type="PROSITE-ProRule" id="PRU00285"/>
    </source>
</evidence>
<evidence type="ECO:0000256" key="7">
    <source>
        <dbReference type="SAM" id="Phobius"/>
    </source>
</evidence>
<evidence type="ECO:0000313" key="9">
    <source>
        <dbReference type="EMBL" id="KAK7259739.1"/>
    </source>
</evidence>
<dbReference type="PANTHER" id="PTHR43670:SF127">
    <property type="entry name" value="HSP20_ALPHA CRYSTALLIN FAMILY PROTEIN"/>
    <property type="match status" value="1"/>
</dbReference>
<keyword evidence="2" id="KW-1003">Cell membrane</keyword>
<name>A0AAN9ELF4_CROPI</name>
<dbReference type="PANTHER" id="PTHR43670">
    <property type="entry name" value="HEAT SHOCK PROTEIN 26"/>
    <property type="match status" value="1"/>
</dbReference>
<feature type="compositionally biased region" description="Low complexity" evidence="6">
    <location>
        <begin position="322"/>
        <end position="331"/>
    </location>
</feature>
<feature type="transmembrane region" description="Helical" evidence="7">
    <location>
        <begin position="369"/>
        <end position="389"/>
    </location>
</feature>